<evidence type="ECO:0000313" key="10">
    <source>
        <dbReference type="Proteomes" id="UP000249204"/>
    </source>
</evidence>
<dbReference type="PANTHER" id="PTHR39560:SF1">
    <property type="entry name" value="PROTEIN ADENYLYLTRANSFERASE FIC-RELATED"/>
    <property type="match status" value="1"/>
</dbReference>
<comment type="catalytic activity">
    <reaction evidence="7">
        <text>L-tyrosyl-[protein] + ATP = O-(5'-adenylyl)-L-tyrosyl-[protein] + diphosphate</text>
        <dbReference type="Rhea" id="RHEA:54288"/>
        <dbReference type="Rhea" id="RHEA-COMP:10136"/>
        <dbReference type="Rhea" id="RHEA-COMP:13846"/>
        <dbReference type="ChEBI" id="CHEBI:30616"/>
        <dbReference type="ChEBI" id="CHEBI:33019"/>
        <dbReference type="ChEBI" id="CHEBI:46858"/>
        <dbReference type="ChEBI" id="CHEBI:83624"/>
        <dbReference type="EC" id="2.7.7.108"/>
    </reaction>
</comment>
<sequence>MYEQSHSKYCYPNSEVLINVPGFKEQKQLDAFDRILTMDRLRLLHLKPLKGNFDRFHLCNIHKFLFEDIYPFAGSYRTEEIGKGSFRFANVHYLVPETDRLLQELKLENFLINSTYDVFTERLAYYLTELNVLHPFREGNGRTQREFIRTLALESGYHLDFTSVKAEEILQAMIESPYKNYKLIDIFRTITKKLDE</sequence>
<name>A0A2W6NH05_9BACL</name>
<evidence type="ECO:0000313" key="9">
    <source>
        <dbReference type="EMBL" id="PZT55234.1"/>
    </source>
</evidence>
<evidence type="ECO:0000256" key="6">
    <source>
        <dbReference type="ARBA" id="ARBA00047939"/>
    </source>
</evidence>
<keyword evidence="1" id="KW-0808">Transferase</keyword>
<proteinExistence type="predicted"/>
<protein>
    <recommendedName>
        <fullName evidence="5">protein adenylyltransferase</fullName>
        <ecNumber evidence="5">2.7.7.108</ecNumber>
    </recommendedName>
</protein>
<dbReference type="PANTHER" id="PTHR39560">
    <property type="entry name" value="PROTEIN ADENYLYLTRANSFERASE FIC-RELATED"/>
    <property type="match status" value="1"/>
</dbReference>
<accession>A0A2W6NH05</accession>
<evidence type="ECO:0000259" key="8">
    <source>
        <dbReference type="PROSITE" id="PS51459"/>
    </source>
</evidence>
<dbReference type="InterPro" id="IPR003812">
    <property type="entry name" value="Fido"/>
</dbReference>
<keyword evidence="2" id="KW-0548">Nucleotidyltransferase</keyword>
<dbReference type="GO" id="GO:0005524">
    <property type="term" value="F:ATP binding"/>
    <property type="evidence" value="ECO:0007669"/>
    <property type="project" value="UniProtKB-KW"/>
</dbReference>
<evidence type="ECO:0000256" key="5">
    <source>
        <dbReference type="ARBA" id="ARBA00034531"/>
    </source>
</evidence>
<comment type="caution">
    <text evidence="9">The sequence shown here is derived from an EMBL/GenBank/DDBJ whole genome shotgun (WGS) entry which is preliminary data.</text>
</comment>
<evidence type="ECO:0000256" key="2">
    <source>
        <dbReference type="ARBA" id="ARBA00022695"/>
    </source>
</evidence>
<evidence type="ECO:0000256" key="1">
    <source>
        <dbReference type="ARBA" id="ARBA00022679"/>
    </source>
</evidence>
<dbReference type="GO" id="GO:0070733">
    <property type="term" value="F:AMPylase activity"/>
    <property type="evidence" value="ECO:0007669"/>
    <property type="project" value="UniProtKB-EC"/>
</dbReference>
<evidence type="ECO:0000256" key="4">
    <source>
        <dbReference type="ARBA" id="ARBA00022840"/>
    </source>
</evidence>
<dbReference type="EC" id="2.7.7.108" evidence="5"/>
<dbReference type="Pfam" id="PF02661">
    <property type="entry name" value="Fic"/>
    <property type="match status" value="1"/>
</dbReference>
<gene>
    <name evidence="9" type="ORF">DN757_12810</name>
</gene>
<dbReference type="Proteomes" id="UP000249204">
    <property type="component" value="Unassembled WGS sequence"/>
</dbReference>
<dbReference type="RefSeq" id="WP_111270619.1">
    <property type="nucleotide sequence ID" value="NZ_QKWW01000033.1"/>
</dbReference>
<dbReference type="AlphaFoldDB" id="A0A2W6NH05"/>
<dbReference type="Gene3D" id="1.10.3290.10">
    <property type="entry name" value="Fido-like domain"/>
    <property type="match status" value="1"/>
</dbReference>
<feature type="domain" description="Fido" evidence="8">
    <location>
        <begin position="53"/>
        <end position="196"/>
    </location>
</feature>
<organism evidence="9 10">
    <name type="scientific">Paenibacillus silvae</name>
    <dbReference type="NCBI Taxonomy" id="1325358"/>
    <lineage>
        <taxon>Bacteria</taxon>
        <taxon>Bacillati</taxon>
        <taxon>Bacillota</taxon>
        <taxon>Bacilli</taxon>
        <taxon>Bacillales</taxon>
        <taxon>Paenibacillaceae</taxon>
        <taxon>Paenibacillus</taxon>
    </lineage>
</organism>
<reference evidence="9 10" key="1">
    <citation type="submission" date="2018-06" db="EMBL/GenBank/DDBJ databases">
        <title>Isolation of heavy metals resistant Paenibacillus silvae NC2 from Gold-Copper mine in ZiJin, China.</title>
        <authorList>
            <person name="Xu J."/>
            <person name="Mazhar H.S."/>
            <person name="Rensing C."/>
        </authorList>
    </citation>
    <scope>NUCLEOTIDE SEQUENCE [LARGE SCALE GENOMIC DNA]</scope>
    <source>
        <strain evidence="9 10">NC2</strain>
    </source>
</reference>
<keyword evidence="4" id="KW-0067">ATP-binding</keyword>
<comment type="catalytic activity">
    <reaction evidence="6">
        <text>L-threonyl-[protein] + ATP = 3-O-(5'-adenylyl)-L-threonyl-[protein] + diphosphate</text>
        <dbReference type="Rhea" id="RHEA:54292"/>
        <dbReference type="Rhea" id="RHEA-COMP:11060"/>
        <dbReference type="Rhea" id="RHEA-COMP:13847"/>
        <dbReference type="ChEBI" id="CHEBI:30013"/>
        <dbReference type="ChEBI" id="CHEBI:30616"/>
        <dbReference type="ChEBI" id="CHEBI:33019"/>
        <dbReference type="ChEBI" id="CHEBI:138113"/>
        <dbReference type="EC" id="2.7.7.108"/>
    </reaction>
</comment>
<evidence type="ECO:0000256" key="7">
    <source>
        <dbReference type="ARBA" id="ARBA00048696"/>
    </source>
</evidence>
<evidence type="ECO:0000256" key="3">
    <source>
        <dbReference type="ARBA" id="ARBA00022741"/>
    </source>
</evidence>
<dbReference type="GO" id="GO:0051302">
    <property type="term" value="P:regulation of cell division"/>
    <property type="evidence" value="ECO:0007669"/>
    <property type="project" value="TreeGrafter"/>
</dbReference>
<dbReference type="PROSITE" id="PS51459">
    <property type="entry name" value="FIDO"/>
    <property type="match status" value="1"/>
</dbReference>
<keyword evidence="3" id="KW-0547">Nucleotide-binding</keyword>
<dbReference type="SUPFAM" id="SSF140931">
    <property type="entry name" value="Fic-like"/>
    <property type="match status" value="1"/>
</dbReference>
<dbReference type="InterPro" id="IPR036597">
    <property type="entry name" value="Fido-like_dom_sf"/>
</dbReference>
<dbReference type="EMBL" id="QKWW01000033">
    <property type="protein sequence ID" value="PZT55234.1"/>
    <property type="molecule type" value="Genomic_DNA"/>
</dbReference>